<evidence type="ECO:0000313" key="2">
    <source>
        <dbReference type="EMBL" id="KAJ6984265.1"/>
    </source>
</evidence>
<reference evidence="2" key="1">
    <citation type="journal article" date="2023" name="Mol. Ecol. Resour.">
        <title>Chromosome-level genome assembly of a triploid poplar Populus alba 'Berolinensis'.</title>
        <authorList>
            <person name="Chen S."/>
            <person name="Yu Y."/>
            <person name="Wang X."/>
            <person name="Wang S."/>
            <person name="Zhang T."/>
            <person name="Zhou Y."/>
            <person name="He R."/>
            <person name="Meng N."/>
            <person name="Wang Y."/>
            <person name="Liu W."/>
            <person name="Liu Z."/>
            <person name="Liu J."/>
            <person name="Guo Q."/>
            <person name="Huang H."/>
            <person name="Sederoff R.R."/>
            <person name="Wang G."/>
            <person name="Qu G."/>
            <person name="Chen S."/>
        </authorList>
    </citation>
    <scope>NUCLEOTIDE SEQUENCE</scope>
    <source>
        <strain evidence="2">SC-2020</strain>
    </source>
</reference>
<accession>A0AAD6MF19</accession>
<dbReference type="AlphaFoldDB" id="A0AAD6MF19"/>
<comment type="caution">
    <text evidence="2">The sequence shown here is derived from an EMBL/GenBank/DDBJ whole genome shotgun (WGS) entry which is preliminary data.</text>
</comment>
<protein>
    <submittedName>
        <fullName evidence="2">Uncharacterized protein</fullName>
    </submittedName>
</protein>
<evidence type="ECO:0000256" key="1">
    <source>
        <dbReference type="SAM" id="SignalP"/>
    </source>
</evidence>
<sequence>MFHFILKLKAILLEMIHHILHKTEPVYENSFAAACFLQLAQEHRNFHQNFKWEGLTAPHFFQISPWLPVLTSTAPILTGQL</sequence>
<gene>
    <name evidence="2" type="ORF">NC653_022505</name>
</gene>
<organism evidence="2 3">
    <name type="scientific">Populus alba x Populus x berolinensis</name>
    <dbReference type="NCBI Taxonomy" id="444605"/>
    <lineage>
        <taxon>Eukaryota</taxon>
        <taxon>Viridiplantae</taxon>
        <taxon>Streptophyta</taxon>
        <taxon>Embryophyta</taxon>
        <taxon>Tracheophyta</taxon>
        <taxon>Spermatophyta</taxon>
        <taxon>Magnoliopsida</taxon>
        <taxon>eudicotyledons</taxon>
        <taxon>Gunneridae</taxon>
        <taxon>Pentapetalae</taxon>
        <taxon>rosids</taxon>
        <taxon>fabids</taxon>
        <taxon>Malpighiales</taxon>
        <taxon>Salicaceae</taxon>
        <taxon>Saliceae</taxon>
        <taxon>Populus</taxon>
    </lineage>
</organism>
<feature type="chain" id="PRO_5042183139" evidence="1">
    <location>
        <begin position="22"/>
        <end position="81"/>
    </location>
</feature>
<proteinExistence type="predicted"/>
<keyword evidence="3" id="KW-1185">Reference proteome</keyword>
<dbReference type="Proteomes" id="UP001164929">
    <property type="component" value="Chromosome 9"/>
</dbReference>
<evidence type="ECO:0000313" key="3">
    <source>
        <dbReference type="Proteomes" id="UP001164929"/>
    </source>
</evidence>
<dbReference type="EMBL" id="JAQIZT010000009">
    <property type="protein sequence ID" value="KAJ6984265.1"/>
    <property type="molecule type" value="Genomic_DNA"/>
</dbReference>
<feature type="signal peptide" evidence="1">
    <location>
        <begin position="1"/>
        <end position="21"/>
    </location>
</feature>
<name>A0AAD6MF19_9ROSI</name>
<keyword evidence="1" id="KW-0732">Signal</keyword>